<dbReference type="InterPro" id="IPR051951">
    <property type="entry name" value="UNC-93_regulatory"/>
</dbReference>
<dbReference type="Proteomes" id="UP000515203">
    <property type="component" value="Unplaced"/>
</dbReference>
<feature type="transmembrane region" description="Helical" evidence="9">
    <location>
        <begin position="452"/>
        <end position="469"/>
    </location>
</feature>
<feature type="transmembrane region" description="Helical" evidence="9">
    <location>
        <begin position="140"/>
        <end position="159"/>
    </location>
</feature>
<evidence type="ECO:0000256" key="4">
    <source>
        <dbReference type="ARBA" id="ARBA00022989"/>
    </source>
</evidence>
<feature type="transmembrane region" description="Helical" evidence="9">
    <location>
        <begin position="79"/>
        <end position="99"/>
    </location>
</feature>
<keyword evidence="4 9" id="KW-1133">Transmembrane helix</keyword>
<feature type="transmembrane region" description="Helical" evidence="9">
    <location>
        <begin position="179"/>
        <end position="202"/>
    </location>
</feature>
<feature type="transmembrane region" description="Helical" evidence="9">
    <location>
        <begin position="111"/>
        <end position="128"/>
    </location>
</feature>
<feature type="transmembrane region" description="Helical" evidence="9">
    <location>
        <begin position="47"/>
        <end position="67"/>
    </location>
</feature>
<dbReference type="Gene3D" id="1.20.1250.20">
    <property type="entry name" value="MFS general substrate transporter like domains"/>
    <property type="match status" value="2"/>
</dbReference>
<dbReference type="Pfam" id="PF05978">
    <property type="entry name" value="UNC-93"/>
    <property type="match status" value="1"/>
</dbReference>
<protein>
    <recommendedName>
        <fullName evidence="7">Protein unc-93 homolog A</fullName>
    </recommendedName>
</protein>
<dbReference type="InParanoid" id="A0A6P6DQ73"/>
<dbReference type="CTD" id="54346"/>
<evidence type="ECO:0000256" key="9">
    <source>
        <dbReference type="SAM" id="Phobius"/>
    </source>
</evidence>
<evidence type="ECO:0000256" key="6">
    <source>
        <dbReference type="ARBA" id="ARBA00023180"/>
    </source>
</evidence>
<sequence>MCARSDSSEARAPEHSTLCTTDIFPGPSRELHPLAVGMLAGIMERSLRNFLVVSFGFLLLFTAYGGLQNLQSSLHSKGGLGVATLSALYGAILLSSMFLPPILIKRFGCKWTITGAMGCYVAFFLGNFKGSWYTLVPTSVLLGLGAAPLWSAQCTYLTVLGTSQARKAGKLSKDVVNKYFGIFFFIFQSSGVWGNLISSLVLGQTPNKEFFSEDQLKSCGAKDCLMSTAASTNITQPSQKLVYTLLSIYTGSGVLAILLIIMFLEPIDDNPPSNEGKKSPPLWSTLLSTFRLLRDKRLRLLIPLPLYSGLQQGFLSGEYTRSYATCALGIQFVGYVMICFSAASSLCSLLYGKISQYTGRAVLYALGTVTHLSCIVTFLLWQPHPAQMAVFFILPGLWGVADAVWQTQNSVLYGVLFERNKEAAFANYRLWEALGFVITFGCSKFLCVSTKLYVLAGVLTLAAVAYGTVEYMESRNPHPPPAAGGRDQADEEEAQTQM</sequence>
<evidence type="ECO:0000256" key="1">
    <source>
        <dbReference type="ARBA" id="ARBA00004141"/>
    </source>
</evidence>
<evidence type="ECO:0000256" key="2">
    <source>
        <dbReference type="ARBA" id="ARBA00009172"/>
    </source>
</evidence>
<organism evidence="10 11">
    <name type="scientific">Octodon degus</name>
    <name type="common">Degu</name>
    <name type="synonym">Sciurus degus</name>
    <dbReference type="NCBI Taxonomy" id="10160"/>
    <lineage>
        <taxon>Eukaryota</taxon>
        <taxon>Metazoa</taxon>
        <taxon>Chordata</taxon>
        <taxon>Craniata</taxon>
        <taxon>Vertebrata</taxon>
        <taxon>Euteleostomi</taxon>
        <taxon>Mammalia</taxon>
        <taxon>Eutheria</taxon>
        <taxon>Euarchontoglires</taxon>
        <taxon>Glires</taxon>
        <taxon>Rodentia</taxon>
        <taxon>Hystricomorpha</taxon>
        <taxon>Octodontidae</taxon>
        <taxon>Octodon</taxon>
    </lineage>
</organism>
<evidence type="ECO:0000256" key="3">
    <source>
        <dbReference type="ARBA" id="ARBA00022692"/>
    </source>
</evidence>
<dbReference type="InterPro" id="IPR036259">
    <property type="entry name" value="MFS_trans_sf"/>
</dbReference>
<feature type="compositionally biased region" description="Acidic residues" evidence="8">
    <location>
        <begin position="489"/>
        <end position="498"/>
    </location>
</feature>
<feature type="region of interest" description="Disordered" evidence="8">
    <location>
        <begin position="475"/>
        <end position="498"/>
    </location>
</feature>
<dbReference type="FunCoup" id="A0A6P6DQ73">
    <property type="interactions" value="472"/>
</dbReference>
<dbReference type="RefSeq" id="XP_023562259.1">
    <property type="nucleotide sequence ID" value="XM_023706491.1"/>
</dbReference>
<evidence type="ECO:0000256" key="8">
    <source>
        <dbReference type="SAM" id="MobiDB-lite"/>
    </source>
</evidence>
<dbReference type="AlphaFoldDB" id="A0A6P6DQ73"/>
<keyword evidence="3 9" id="KW-0812">Transmembrane</keyword>
<dbReference type="FunFam" id="1.20.1250.20:FF:000290">
    <property type="entry name" value="Unc-93 homolog A"/>
    <property type="match status" value="1"/>
</dbReference>
<feature type="transmembrane region" description="Helical" evidence="9">
    <location>
        <begin position="327"/>
        <end position="351"/>
    </location>
</feature>
<evidence type="ECO:0000256" key="7">
    <source>
        <dbReference type="ARBA" id="ARBA00040854"/>
    </source>
</evidence>
<dbReference type="PANTHER" id="PTHR19444">
    <property type="entry name" value="UNC-93 RELATED"/>
    <property type="match status" value="1"/>
</dbReference>
<evidence type="ECO:0000256" key="5">
    <source>
        <dbReference type="ARBA" id="ARBA00023136"/>
    </source>
</evidence>
<keyword evidence="10" id="KW-1185">Reference proteome</keyword>
<proteinExistence type="inferred from homology"/>
<dbReference type="SUPFAM" id="SSF103473">
    <property type="entry name" value="MFS general substrate transporter"/>
    <property type="match status" value="1"/>
</dbReference>
<dbReference type="InterPro" id="IPR010291">
    <property type="entry name" value="Ion_channel_UNC-93"/>
</dbReference>
<comment type="subcellular location">
    <subcellularLocation>
        <location evidence="1">Membrane</location>
        <topology evidence="1">Multi-pass membrane protein</topology>
    </subcellularLocation>
</comment>
<feature type="transmembrane region" description="Helical" evidence="9">
    <location>
        <begin position="363"/>
        <end position="381"/>
    </location>
</feature>
<evidence type="ECO:0000313" key="10">
    <source>
        <dbReference type="Proteomes" id="UP000515203"/>
    </source>
</evidence>
<feature type="transmembrane region" description="Helical" evidence="9">
    <location>
        <begin position="298"/>
        <end position="315"/>
    </location>
</feature>
<feature type="transmembrane region" description="Helical" evidence="9">
    <location>
        <begin position="387"/>
        <end position="405"/>
    </location>
</feature>
<accession>A0A6P6DQ73</accession>
<reference evidence="11" key="1">
    <citation type="submission" date="2025-08" db="UniProtKB">
        <authorList>
            <consortium name="RefSeq"/>
        </authorList>
    </citation>
    <scope>IDENTIFICATION</scope>
</reference>
<dbReference type="GeneID" id="101586496"/>
<feature type="transmembrane region" description="Helical" evidence="9">
    <location>
        <begin position="241"/>
        <end position="264"/>
    </location>
</feature>
<gene>
    <name evidence="11" type="primary">Unc93a</name>
</gene>
<keyword evidence="6" id="KW-0325">Glycoprotein</keyword>
<name>A0A6P6DQ73_OCTDE</name>
<keyword evidence="5 9" id="KW-0472">Membrane</keyword>
<dbReference type="PANTHER" id="PTHR19444:SF13">
    <property type="entry name" value="PROTEIN UNC-93 HOMOLOG A"/>
    <property type="match status" value="1"/>
</dbReference>
<dbReference type="OrthoDB" id="78663at2759"/>
<evidence type="ECO:0000313" key="11">
    <source>
        <dbReference type="RefSeq" id="XP_023562259.1"/>
    </source>
</evidence>
<comment type="similarity">
    <text evidence="2">Belongs to the unc-93 family.</text>
</comment>
<dbReference type="GO" id="GO:0016020">
    <property type="term" value="C:membrane"/>
    <property type="evidence" value="ECO:0007669"/>
    <property type="project" value="UniProtKB-SubCell"/>
</dbReference>
<dbReference type="CDD" id="cd17406">
    <property type="entry name" value="MFS_unc93A_like"/>
    <property type="match status" value="1"/>
</dbReference>